<evidence type="ECO:0000256" key="2">
    <source>
        <dbReference type="SAM" id="SignalP"/>
    </source>
</evidence>
<dbReference type="Proteomes" id="UP000028828">
    <property type="component" value="Unassembled WGS sequence"/>
</dbReference>
<evidence type="ECO:0000256" key="1">
    <source>
        <dbReference type="SAM" id="MobiDB-lite"/>
    </source>
</evidence>
<evidence type="ECO:0000313" key="4">
    <source>
        <dbReference type="Proteomes" id="UP000028828"/>
    </source>
</evidence>
<dbReference type="EMBL" id="AEYI02002480">
    <property type="protein sequence ID" value="KFG28122.1"/>
    <property type="molecule type" value="Genomic_DNA"/>
</dbReference>
<dbReference type="OrthoDB" id="329153at2759"/>
<feature type="compositionally biased region" description="Polar residues" evidence="1">
    <location>
        <begin position="213"/>
        <end position="229"/>
    </location>
</feature>
<proteinExistence type="predicted"/>
<dbReference type="AlphaFoldDB" id="A0A086J7K4"/>
<reference evidence="3 4" key="1">
    <citation type="submission" date="2014-03" db="EMBL/GenBank/DDBJ databases">
        <authorList>
            <person name="Sibley D."/>
            <person name="Venepally P."/>
            <person name="Karamycheva S."/>
            <person name="Hadjithomas M."/>
            <person name="Khan A."/>
            <person name="Brunk B."/>
            <person name="Roos D."/>
            <person name="Caler E."/>
            <person name="Lorenzi H."/>
        </authorList>
    </citation>
    <scope>NUCLEOTIDE SEQUENCE [LARGE SCALE GENOMIC DNA]</scope>
    <source>
        <strain evidence="4">p89</strain>
    </source>
</reference>
<dbReference type="VEuPathDB" id="ToxoDB:TGP89_266700"/>
<feature type="compositionally biased region" description="Low complexity" evidence="1">
    <location>
        <begin position="200"/>
        <end position="212"/>
    </location>
</feature>
<evidence type="ECO:0008006" key="5">
    <source>
        <dbReference type="Google" id="ProtNLM"/>
    </source>
</evidence>
<sequence length="229" mass="25360">MAGKRVRRAVCLGCIAALATSCEAAFQGTSISSNFFGTPFPDPLQYFLRANHFLSPASIADPFGFLSRATPSDMFRALTENYRMATAMPEQFVRAAADAAALLTMQQYEHVQGKEQPVGSHESTSFASTPSRGFFIPGMPFYPANWMPAKSMFPLAENPNDWFMNFLFVLWAAHHPTETAHYVKLAKSSKYPGWDHALDESGSLSGSQESVSYENQFTRHQKTSQPATH</sequence>
<gene>
    <name evidence="3" type="ORF">TGP89_266700</name>
</gene>
<organism evidence="3 4">
    <name type="scientific">Toxoplasma gondii p89</name>
    <dbReference type="NCBI Taxonomy" id="943119"/>
    <lineage>
        <taxon>Eukaryota</taxon>
        <taxon>Sar</taxon>
        <taxon>Alveolata</taxon>
        <taxon>Apicomplexa</taxon>
        <taxon>Conoidasida</taxon>
        <taxon>Coccidia</taxon>
        <taxon>Eucoccidiorida</taxon>
        <taxon>Eimeriorina</taxon>
        <taxon>Sarcocystidae</taxon>
        <taxon>Toxoplasma</taxon>
    </lineage>
</organism>
<keyword evidence="2" id="KW-0732">Signal</keyword>
<feature type="region of interest" description="Disordered" evidence="1">
    <location>
        <begin position="199"/>
        <end position="229"/>
    </location>
</feature>
<dbReference type="PROSITE" id="PS51257">
    <property type="entry name" value="PROKAR_LIPOPROTEIN"/>
    <property type="match status" value="1"/>
</dbReference>
<name>A0A086J7K4_TOXGO</name>
<evidence type="ECO:0000313" key="3">
    <source>
        <dbReference type="EMBL" id="KFG28122.1"/>
    </source>
</evidence>
<accession>A0A086J7K4</accession>
<comment type="caution">
    <text evidence="3">The sequence shown here is derived from an EMBL/GenBank/DDBJ whole genome shotgun (WGS) entry which is preliminary data.</text>
</comment>
<feature type="signal peptide" evidence="2">
    <location>
        <begin position="1"/>
        <end position="24"/>
    </location>
</feature>
<protein>
    <recommendedName>
        <fullName evidence="5">Transmembrane protein</fullName>
    </recommendedName>
</protein>
<feature type="chain" id="PRO_5001807909" description="Transmembrane protein" evidence="2">
    <location>
        <begin position="25"/>
        <end position="229"/>
    </location>
</feature>